<dbReference type="OrthoDB" id="673975at2759"/>
<dbReference type="EMBL" id="JXTB01000179">
    <property type="protein sequence ID" value="PON55796.1"/>
    <property type="molecule type" value="Genomic_DNA"/>
</dbReference>
<dbReference type="GO" id="GO:0000981">
    <property type="term" value="F:DNA-binding transcription factor activity, RNA polymerase II-specific"/>
    <property type="evidence" value="ECO:0007669"/>
    <property type="project" value="TreeGrafter"/>
</dbReference>
<dbReference type="InterPro" id="IPR011598">
    <property type="entry name" value="bHLH_dom"/>
</dbReference>
<keyword evidence="5" id="KW-0804">Transcription</keyword>
<keyword evidence="10" id="KW-1185">Reference proteome</keyword>
<evidence type="ECO:0000256" key="7">
    <source>
        <dbReference type="SAM" id="MobiDB-lite"/>
    </source>
</evidence>
<feature type="region of interest" description="Disordered" evidence="7">
    <location>
        <begin position="458"/>
        <end position="481"/>
    </location>
</feature>
<evidence type="ECO:0000256" key="1">
    <source>
        <dbReference type="ARBA" id="ARBA00004123"/>
    </source>
</evidence>
<evidence type="ECO:0000313" key="9">
    <source>
        <dbReference type="EMBL" id="PON55796.1"/>
    </source>
</evidence>
<dbReference type="PANTHER" id="PTHR16223">
    <property type="entry name" value="TRANSCRIPTION FACTOR BHLH83-RELATED"/>
    <property type="match status" value="1"/>
</dbReference>
<sequence>MADEFQTSGNWWDSSRSTSRFEAGTSPSSSALNSLGSFGWSSTTTTNNNNNNNNNNNMVDIKSRSSMDSGTSSMVFHDTQKLQQGQDSSSVAAAATAGDPGLRMMGLGLSSQAMDWNQAALLGENKAAASESSSFRSILLEENNMSSSSQGNSFQQEITSSGQLQWRDQKLLLFPGDSSSNDTSYKQMSRTNTTTGFSLDHHQHQHHHHEFSPQYSSGDGSTVTCQQGGGLANSSSFQVDSAALYGSPSAILLQGLFGPDQATHTNPSLPYNSPNYGVMSTTSNEVLAPSSNWSSNSTNKLPQFLRSSPPPLKQPSNYSHLQFSNNAPFWNAPEATAMKDVRTSFFSTLQPQFPTTTFEEKPKNISEVRDQSGGVVAKKSGNEATSNKRPRNDQNPSPLPAFKVRKEKMGDRITALQQLVSPFGKTDTASVLSEAIEYIKFLHEQVTVLSTPYMKSGASIQHQQNNSDHKSKDPEDPKQDLRSRGLCLVPVASTFPVTHETTVDFWTPTFGGTFR</sequence>
<gene>
    <name evidence="9" type="ORF">PanWU01x14_186050</name>
</gene>
<comment type="subcellular location">
    <subcellularLocation>
        <location evidence="1">Nucleus</location>
    </subcellularLocation>
</comment>
<feature type="compositionally biased region" description="Low complexity" evidence="7">
    <location>
        <begin position="64"/>
        <end position="73"/>
    </location>
</feature>
<feature type="compositionally biased region" description="Low complexity" evidence="7">
    <location>
        <begin position="43"/>
        <end position="57"/>
    </location>
</feature>
<dbReference type="PROSITE" id="PS50888">
    <property type="entry name" value="BHLH"/>
    <property type="match status" value="1"/>
</dbReference>
<dbReference type="AlphaFoldDB" id="A0A2P5C439"/>
<keyword evidence="3" id="KW-0805">Transcription regulation</keyword>
<feature type="compositionally biased region" description="Polar residues" evidence="7">
    <location>
        <begin position="289"/>
        <end position="301"/>
    </location>
</feature>
<keyword evidence="6" id="KW-0539">Nucleus</keyword>
<organism evidence="9 10">
    <name type="scientific">Parasponia andersonii</name>
    <name type="common">Sponia andersonii</name>
    <dbReference type="NCBI Taxonomy" id="3476"/>
    <lineage>
        <taxon>Eukaryota</taxon>
        <taxon>Viridiplantae</taxon>
        <taxon>Streptophyta</taxon>
        <taxon>Embryophyta</taxon>
        <taxon>Tracheophyta</taxon>
        <taxon>Spermatophyta</taxon>
        <taxon>Magnoliopsida</taxon>
        <taxon>eudicotyledons</taxon>
        <taxon>Gunneridae</taxon>
        <taxon>Pentapetalae</taxon>
        <taxon>rosids</taxon>
        <taxon>fabids</taxon>
        <taxon>Rosales</taxon>
        <taxon>Cannabaceae</taxon>
        <taxon>Parasponia</taxon>
    </lineage>
</organism>
<dbReference type="GO" id="GO:0046983">
    <property type="term" value="F:protein dimerization activity"/>
    <property type="evidence" value="ECO:0007669"/>
    <property type="project" value="InterPro"/>
</dbReference>
<feature type="region of interest" description="Disordered" evidence="7">
    <location>
        <begin position="1"/>
        <end position="30"/>
    </location>
</feature>
<protein>
    <submittedName>
        <fullName evidence="9">Myc-type, basic helix-loop-helix (BHLH) domain containing protein</fullName>
    </submittedName>
</protein>
<dbReference type="GO" id="GO:0005634">
    <property type="term" value="C:nucleus"/>
    <property type="evidence" value="ECO:0007669"/>
    <property type="project" value="UniProtKB-SubCell"/>
</dbReference>
<feature type="compositionally biased region" description="Polar residues" evidence="7">
    <location>
        <begin position="177"/>
        <end position="197"/>
    </location>
</feature>
<comment type="subunit">
    <text evidence="2">Homodimer.</text>
</comment>
<dbReference type="SMART" id="SM00353">
    <property type="entry name" value="HLH"/>
    <property type="match status" value="1"/>
</dbReference>
<evidence type="ECO:0000256" key="2">
    <source>
        <dbReference type="ARBA" id="ARBA00011738"/>
    </source>
</evidence>
<comment type="caution">
    <text evidence="9">The sequence shown here is derived from an EMBL/GenBank/DDBJ whole genome shotgun (WGS) entry which is preliminary data.</text>
</comment>
<feature type="domain" description="BHLH" evidence="8">
    <location>
        <begin position="393"/>
        <end position="442"/>
    </location>
</feature>
<feature type="region of interest" description="Disordered" evidence="7">
    <location>
        <begin position="177"/>
        <end position="227"/>
    </location>
</feature>
<feature type="region of interest" description="Disordered" evidence="7">
    <location>
        <begin position="289"/>
        <end position="315"/>
    </location>
</feature>
<name>A0A2P5C439_PARAD</name>
<feature type="compositionally biased region" description="Polar residues" evidence="7">
    <location>
        <begin position="213"/>
        <end position="227"/>
    </location>
</feature>
<feature type="compositionally biased region" description="Polar residues" evidence="7">
    <location>
        <begin position="1"/>
        <end position="20"/>
    </location>
</feature>
<dbReference type="FunFam" id="4.10.280.10:FF:000032">
    <property type="entry name" value="Transcription factor bHLH123 family"/>
    <property type="match status" value="1"/>
</dbReference>
<dbReference type="GO" id="GO:0000978">
    <property type="term" value="F:RNA polymerase II cis-regulatory region sequence-specific DNA binding"/>
    <property type="evidence" value="ECO:0007669"/>
    <property type="project" value="TreeGrafter"/>
</dbReference>
<evidence type="ECO:0000256" key="6">
    <source>
        <dbReference type="ARBA" id="ARBA00023242"/>
    </source>
</evidence>
<accession>A0A2P5C439</accession>
<evidence type="ECO:0000256" key="3">
    <source>
        <dbReference type="ARBA" id="ARBA00023015"/>
    </source>
</evidence>
<dbReference type="STRING" id="3476.A0A2P5C439"/>
<dbReference type="Gene3D" id="4.10.280.10">
    <property type="entry name" value="Helix-loop-helix DNA-binding domain"/>
    <property type="match status" value="1"/>
</dbReference>
<reference evidence="10" key="1">
    <citation type="submission" date="2016-06" db="EMBL/GenBank/DDBJ databases">
        <title>Parallel loss of symbiosis genes in relatives of nitrogen-fixing non-legume Parasponia.</title>
        <authorList>
            <person name="Van Velzen R."/>
            <person name="Holmer R."/>
            <person name="Bu F."/>
            <person name="Rutten L."/>
            <person name="Van Zeijl A."/>
            <person name="Liu W."/>
            <person name="Santuari L."/>
            <person name="Cao Q."/>
            <person name="Sharma T."/>
            <person name="Shen D."/>
            <person name="Roswanjaya Y."/>
            <person name="Wardhani T."/>
            <person name="Kalhor M.S."/>
            <person name="Jansen J."/>
            <person name="Van den Hoogen J."/>
            <person name="Gungor B."/>
            <person name="Hartog M."/>
            <person name="Hontelez J."/>
            <person name="Verver J."/>
            <person name="Yang W.-C."/>
            <person name="Schijlen E."/>
            <person name="Repin R."/>
            <person name="Schilthuizen M."/>
            <person name="Schranz E."/>
            <person name="Heidstra R."/>
            <person name="Miyata K."/>
            <person name="Fedorova E."/>
            <person name="Kohlen W."/>
            <person name="Bisseling T."/>
            <person name="Smit S."/>
            <person name="Geurts R."/>
        </authorList>
    </citation>
    <scope>NUCLEOTIDE SEQUENCE [LARGE SCALE GENOMIC DNA]</scope>
    <source>
        <strain evidence="10">cv. WU1-14</strain>
    </source>
</reference>
<feature type="compositionally biased region" description="Basic and acidic residues" evidence="7">
    <location>
        <begin position="467"/>
        <end position="481"/>
    </location>
</feature>
<dbReference type="InterPro" id="IPR045843">
    <property type="entry name" value="IND-like"/>
</dbReference>
<evidence type="ECO:0000256" key="5">
    <source>
        <dbReference type="ARBA" id="ARBA00023163"/>
    </source>
</evidence>
<feature type="region of interest" description="Disordered" evidence="7">
    <location>
        <begin position="355"/>
        <end position="401"/>
    </location>
</feature>
<dbReference type="InterPro" id="IPR045239">
    <property type="entry name" value="bHLH95_bHLH"/>
</dbReference>
<keyword evidence="4" id="KW-0238">DNA-binding</keyword>
<dbReference type="CDD" id="cd11393">
    <property type="entry name" value="bHLH_AtbHLH_like"/>
    <property type="match status" value="1"/>
</dbReference>
<dbReference type="InterPro" id="IPR036638">
    <property type="entry name" value="HLH_DNA-bd_sf"/>
</dbReference>
<evidence type="ECO:0000256" key="4">
    <source>
        <dbReference type="ARBA" id="ARBA00023125"/>
    </source>
</evidence>
<dbReference type="Proteomes" id="UP000237105">
    <property type="component" value="Unassembled WGS sequence"/>
</dbReference>
<evidence type="ECO:0000259" key="8">
    <source>
        <dbReference type="PROSITE" id="PS50888"/>
    </source>
</evidence>
<feature type="compositionally biased region" description="Basic and acidic residues" evidence="7">
    <location>
        <begin position="358"/>
        <end position="370"/>
    </location>
</feature>
<feature type="region of interest" description="Disordered" evidence="7">
    <location>
        <begin position="43"/>
        <end position="73"/>
    </location>
</feature>
<dbReference type="PANTHER" id="PTHR16223:SF46">
    <property type="entry name" value="TRANSCRIPTION FACTOR BHLH123"/>
    <property type="match status" value="1"/>
</dbReference>
<dbReference type="SUPFAM" id="SSF47459">
    <property type="entry name" value="HLH, helix-loop-helix DNA-binding domain"/>
    <property type="match status" value="1"/>
</dbReference>
<evidence type="ECO:0000313" key="10">
    <source>
        <dbReference type="Proteomes" id="UP000237105"/>
    </source>
</evidence>
<proteinExistence type="predicted"/>